<feature type="compositionally biased region" description="Low complexity" evidence="1">
    <location>
        <begin position="340"/>
        <end position="365"/>
    </location>
</feature>
<gene>
    <name evidence="3" type="ORF">PECAL_1P19720</name>
</gene>
<feature type="region of interest" description="Disordered" evidence="1">
    <location>
        <begin position="302"/>
        <end position="365"/>
    </location>
</feature>
<keyword evidence="2" id="KW-1133">Transmembrane helix</keyword>
<evidence type="ECO:0000256" key="1">
    <source>
        <dbReference type="SAM" id="MobiDB-lite"/>
    </source>
</evidence>
<dbReference type="AlphaFoldDB" id="A0A8J2S5C5"/>
<keyword evidence="4" id="KW-1185">Reference proteome</keyword>
<evidence type="ECO:0000313" key="3">
    <source>
        <dbReference type="EMBL" id="CAH0365528.1"/>
    </source>
</evidence>
<keyword evidence="2" id="KW-0812">Transmembrane</keyword>
<comment type="caution">
    <text evidence="3">The sequence shown here is derived from an EMBL/GenBank/DDBJ whole genome shotgun (WGS) entry which is preliminary data.</text>
</comment>
<feature type="compositionally biased region" description="Low complexity" evidence="1">
    <location>
        <begin position="302"/>
        <end position="313"/>
    </location>
</feature>
<evidence type="ECO:0000313" key="4">
    <source>
        <dbReference type="Proteomes" id="UP000789595"/>
    </source>
</evidence>
<protein>
    <submittedName>
        <fullName evidence="3">Uncharacterized protein</fullName>
    </submittedName>
</protein>
<name>A0A8J2S5C5_9STRA</name>
<keyword evidence="2" id="KW-0472">Membrane</keyword>
<feature type="region of interest" description="Disordered" evidence="1">
    <location>
        <begin position="395"/>
        <end position="442"/>
    </location>
</feature>
<proteinExistence type="predicted"/>
<feature type="compositionally biased region" description="Basic residues" evidence="1">
    <location>
        <begin position="314"/>
        <end position="323"/>
    </location>
</feature>
<accession>A0A8J2S5C5</accession>
<feature type="transmembrane region" description="Helical" evidence="2">
    <location>
        <begin position="136"/>
        <end position="156"/>
    </location>
</feature>
<reference evidence="3" key="1">
    <citation type="submission" date="2021-11" db="EMBL/GenBank/DDBJ databases">
        <authorList>
            <consortium name="Genoscope - CEA"/>
            <person name="William W."/>
        </authorList>
    </citation>
    <scope>NUCLEOTIDE SEQUENCE</scope>
</reference>
<organism evidence="3 4">
    <name type="scientific">Pelagomonas calceolata</name>
    <dbReference type="NCBI Taxonomy" id="35677"/>
    <lineage>
        <taxon>Eukaryota</taxon>
        <taxon>Sar</taxon>
        <taxon>Stramenopiles</taxon>
        <taxon>Ochrophyta</taxon>
        <taxon>Pelagophyceae</taxon>
        <taxon>Pelagomonadales</taxon>
        <taxon>Pelagomonadaceae</taxon>
        <taxon>Pelagomonas</taxon>
    </lineage>
</organism>
<evidence type="ECO:0000256" key="2">
    <source>
        <dbReference type="SAM" id="Phobius"/>
    </source>
</evidence>
<dbReference type="Proteomes" id="UP000789595">
    <property type="component" value="Unassembled WGS sequence"/>
</dbReference>
<feature type="compositionally biased region" description="Low complexity" evidence="1">
    <location>
        <begin position="395"/>
        <end position="406"/>
    </location>
</feature>
<sequence>MAVALDEEVQLHLALRDEVGRSFVSSRDLFDAAANGGKGFSTVVRSKTDGVRAMSTERLALPSLEVDVFMRDETTLDEPTLVVLGAFHLADLSRDDVWCGSMLNIWSRVSNLDVHRAVDREQWLLARFQRDRRTEIMSVFLSAVLHFGGWLYISYLDGELKRLLRRNLFPFIGPLPQIPAVVLRDGGAAGRWIREVGLECLQKDVILAMLSYIAQHNSSRRAATAGAPRVWNVIMARGRLPLASREEIARQLTLRYDYPRRVAADFARRAHESELSRRRRWPAPWEEAAVAADAARRLAQQLAQAPAPAPAASRRARRARRPAARGPRQATLRDYLIASPGGVRPRMPRGRTVAAAPAPSASEALEAQRRELAAHNERQIARDEAYARRIYEAEASAAVAPNAPAPARERSPPPRTRPRPAATPTPNRQRRRTGSRSPNRGG</sequence>
<dbReference type="EMBL" id="CAKKNE010000001">
    <property type="protein sequence ID" value="CAH0365528.1"/>
    <property type="molecule type" value="Genomic_DNA"/>
</dbReference>